<dbReference type="PANTHER" id="PTHR33203">
    <property type="entry name" value="OLEOSIN"/>
    <property type="match status" value="1"/>
</dbReference>
<evidence type="ECO:0000256" key="8">
    <source>
        <dbReference type="SAM" id="Phobius"/>
    </source>
</evidence>
<evidence type="ECO:0000256" key="6">
    <source>
        <dbReference type="ARBA" id="ARBA00023136"/>
    </source>
</evidence>
<dbReference type="AlphaFoldDB" id="A0A5N6R899"/>
<name>A0A5N6R899_9ROSI</name>
<dbReference type="GO" id="GO:0016020">
    <property type="term" value="C:membrane"/>
    <property type="evidence" value="ECO:0007669"/>
    <property type="project" value="UniProtKB-SubCell"/>
</dbReference>
<accession>A0A5N6R899</accession>
<dbReference type="GO" id="GO:0048608">
    <property type="term" value="P:reproductive structure development"/>
    <property type="evidence" value="ECO:0007669"/>
    <property type="project" value="UniProtKB-ARBA"/>
</dbReference>
<keyword evidence="10" id="KW-1185">Reference proteome</keyword>
<proteinExistence type="inferred from homology"/>
<feature type="transmembrane region" description="Helical" evidence="8">
    <location>
        <begin position="72"/>
        <end position="96"/>
    </location>
</feature>
<comment type="subcellular location">
    <subcellularLocation>
        <location evidence="7">Lipid droplet</location>
    </subcellularLocation>
    <subcellularLocation>
        <location evidence="7">Membrane</location>
        <topology evidence="7">Multi-pass membrane protein</topology>
    </subcellularLocation>
</comment>
<organism evidence="9 10">
    <name type="scientific">Carpinus fangiana</name>
    <dbReference type="NCBI Taxonomy" id="176857"/>
    <lineage>
        <taxon>Eukaryota</taxon>
        <taxon>Viridiplantae</taxon>
        <taxon>Streptophyta</taxon>
        <taxon>Embryophyta</taxon>
        <taxon>Tracheophyta</taxon>
        <taxon>Spermatophyta</taxon>
        <taxon>Magnoliopsida</taxon>
        <taxon>eudicotyledons</taxon>
        <taxon>Gunneridae</taxon>
        <taxon>Pentapetalae</taxon>
        <taxon>rosids</taxon>
        <taxon>fabids</taxon>
        <taxon>Fagales</taxon>
        <taxon>Betulaceae</taxon>
        <taxon>Carpinus</taxon>
    </lineage>
</organism>
<sequence>MSDQSRPVSQRLYDSAPSSRQTVKFLTAVTVGATLLILSGLTLTGTVIALILATPVLVLFSPILVPAGFVIFLVVAGFVFSGGCGVAALSALTWIYNYVTGKCPPGAEKLDYARMRIADKARDMTERAREYGNFVQHKAQEATQRA</sequence>
<dbReference type="GO" id="GO:0009791">
    <property type="term" value="P:post-embryonic development"/>
    <property type="evidence" value="ECO:0007669"/>
    <property type="project" value="UniProtKB-ARBA"/>
</dbReference>
<evidence type="ECO:0000256" key="4">
    <source>
        <dbReference type="ARBA" id="ARBA00022692"/>
    </source>
</evidence>
<dbReference type="PROSITE" id="PS00811">
    <property type="entry name" value="OLEOSINS"/>
    <property type="match status" value="1"/>
</dbReference>
<dbReference type="InterPro" id="IPR000136">
    <property type="entry name" value="Oleosin"/>
</dbReference>
<evidence type="ECO:0000256" key="7">
    <source>
        <dbReference type="RuleBase" id="RU000540"/>
    </source>
</evidence>
<dbReference type="OrthoDB" id="690239at2759"/>
<evidence type="ECO:0000313" key="9">
    <source>
        <dbReference type="EMBL" id="KAE8056643.1"/>
    </source>
</evidence>
<dbReference type="Proteomes" id="UP000327013">
    <property type="component" value="Chromosome 5"/>
</dbReference>
<dbReference type="GO" id="GO:0012511">
    <property type="term" value="C:monolayer-surrounded lipid storage body"/>
    <property type="evidence" value="ECO:0007669"/>
    <property type="project" value="InterPro"/>
</dbReference>
<gene>
    <name evidence="9" type="ORF">FH972_013392</name>
</gene>
<keyword evidence="3 7" id="KW-0551">Lipid droplet</keyword>
<keyword evidence="4 8" id="KW-0812">Transmembrane</keyword>
<comment type="similarity">
    <text evidence="2 7">Belongs to the oleosin family.</text>
</comment>
<comment type="function">
    <text evidence="1">May have a structural role to stabilize the lipid body during desiccation of the seed by preventing coalescence of the oil. Probably interacts with both lipid and phospholipid moieties of lipid bodies. May also provide recognition signals for specific lipase anchorage in lipolysis during seedling growth.</text>
</comment>
<dbReference type="Pfam" id="PF01277">
    <property type="entry name" value="Oleosin"/>
    <property type="match status" value="1"/>
</dbReference>
<evidence type="ECO:0000313" key="10">
    <source>
        <dbReference type="Proteomes" id="UP000327013"/>
    </source>
</evidence>
<evidence type="ECO:0000256" key="1">
    <source>
        <dbReference type="ARBA" id="ARBA00002582"/>
    </source>
</evidence>
<dbReference type="PANTHER" id="PTHR33203:SF24">
    <property type="entry name" value="OLEOSIN"/>
    <property type="match status" value="1"/>
</dbReference>
<reference evidence="9 10" key="1">
    <citation type="submission" date="2019-06" db="EMBL/GenBank/DDBJ databases">
        <title>A chromosomal-level reference genome of Carpinus fangiana (Coryloideae, Betulaceae).</title>
        <authorList>
            <person name="Yang X."/>
            <person name="Wang Z."/>
            <person name="Zhang L."/>
            <person name="Hao G."/>
            <person name="Liu J."/>
            <person name="Yang Y."/>
        </authorList>
    </citation>
    <scope>NUCLEOTIDE SEQUENCE [LARGE SCALE GENOMIC DNA]</scope>
    <source>
        <strain evidence="9">Cfa_2016G</strain>
        <tissue evidence="9">Leaf</tissue>
    </source>
</reference>
<dbReference type="GO" id="GO:0019915">
    <property type="term" value="P:lipid storage"/>
    <property type="evidence" value="ECO:0007669"/>
    <property type="project" value="TreeGrafter"/>
</dbReference>
<evidence type="ECO:0000256" key="2">
    <source>
        <dbReference type="ARBA" id="ARBA00010858"/>
    </source>
</evidence>
<evidence type="ECO:0000256" key="5">
    <source>
        <dbReference type="ARBA" id="ARBA00022989"/>
    </source>
</evidence>
<dbReference type="EMBL" id="CM017325">
    <property type="protein sequence ID" value="KAE8056643.1"/>
    <property type="molecule type" value="Genomic_DNA"/>
</dbReference>
<keyword evidence="5 8" id="KW-1133">Transmembrane helix</keyword>
<evidence type="ECO:0000256" key="3">
    <source>
        <dbReference type="ARBA" id="ARBA00022677"/>
    </source>
</evidence>
<protein>
    <recommendedName>
        <fullName evidence="7">Oleosin</fullName>
    </recommendedName>
</protein>
<keyword evidence="6 8" id="KW-0472">Membrane</keyword>